<name>A0A9P5TY38_9AGAR</name>
<accession>A0A9P5TY38</accession>
<gene>
    <name evidence="2" type="ORF">BDP27DRAFT_1371504</name>
</gene>
<proteinExistence type="predicted"/>
<evidence type="ECO:0000256" key="1">
    <source>
        <dbReference type="SAM" id="MobiDB-lite"/>
    </source>
</evidence>
<feature type="compositionally biased region" description="Low complexity" evidence="1">
    <location>
        <begin position="7"/>
        <end position="21"/>
    </location>
</feature>
<organism evidence="2 3">
    <name type="scientific">Rhodocollybia butyracea</name>
    <dbReference type="NCBI Taxonomy" id="206335"/>
    <lineage>
        <taxon>Eukaryota</taxon>
        <taxon>Fungi</taxon>
        <taxon>Dikarya</taxon>
        <taxon>Basidiomycota</taxon>
        <taxon>Agaricomycotina</taxon>
        <taxon>Agaricomycetes</taxon>
        <taxon>Agaricomycetidae</taxon>
        <taxon>Agaricales</taxon>
        <taxon>Marasmiineae</taxon>
        <taxon>Omphalotaceae</taxon>
        <taxon>Rhodocollybia</taxon>
    </lineage>
</organism>
<dbReference type="AlphaFoldDB" id="A0A9P5TY38"/>
<dbReference type="Proteomes" id="UP000772434">
    <property type="component" value="Unassembled WGS sequence"/>
</dbReference>
<protein>
    <submittedName>
        <fullName evidence="2">Uncharacterized protein</fullName>
    </submittedName>
</protein>
<evidence type="ECO:0000313" key="2">
    <source>
        <dbReference type="EMBL" id="KAF9059416.1"/>
    </source>
</evidence>
<evidence type="ECO:0000313" key="3">
    <source>
        <dbReference type="Proteomes" id="UP000772434"/>
    </source>
</evidence>
<feature type="region of interest" description="Disordered" evidence="1">
    <location>
        <begin position="1"/>
        <end position="28"/>
    </location>
</feature>
<reference evidence="2" key="1">
    <citation type="submission" date="2020-11" db="EMBL/GenBank/DDBJ databases">
        <authorList>
            <consortium name="DOE Joint Genome Institute"/>
            <person name="Ahrendt S."/>
            <person name="Riley R."/>
            <person name="Andreopoulos W."/>
            <person name="Labutti K."/>
            <person name="Pangilinan J."/>
            <person name="Ruiz-Duenas F.J."/>
            <person name="Barrasa J.M."/>
            <person name="Sanchez-Garcia M."/>
            <person name="Camarero S."/>
            <person name="Miyauchi S."/>
            <person name="Serrano A."/>
            <person name="Linde D."/>
            <person name="Babiker R."/>
            <person name="Drula E."/>
            <person name="Ayuso-Fernandez I."/>
            <person name="Pacheco R."/>
            <person name="Padilla G."/>
            <person name="Ferreira P."/>
            <person name="Barriuso J."/>
            <person name="Kellner H."/>
            <person name="Castanera R."/>
            <person name="Alfaro M."/>
            <person name="Ramirez L."/>
            <person name="Pisabarro A.G."/>
            <person name="Kuo A."/>
            <person name="Tritt A."/>
            <person name="Lipzen A."/>
            <person name="He G."/>
            <person name="Yan M."/>
            <person name="Ng V."/>
            <person name="Cullen D."/>
            <person name="Martin F."/>
            <person name="Rosso M.-N."/>
            <person name="Henrissat B."/>
            <person name="Hibbett D."/>
            <person name="Martinez A.T."/>
            <person name="Grigoriev I.V."/>
        </authorList>
    </citation>
    <scope>NUCLEOTIDE SEQUENCE</scope>
    <source>
        <strain evidence="2">AH 40177</strain>
    </source>
</reference>
<comment type="caution">
    <text evidence="2">The sequence shown here is derived from an EMBL/GenBank/DDBJ whole genome shotgun (WGS) entry which is preliminary data.</text>
</comment>
<sequence length="244" mass="27224">MTPSTASSLKRSPPSPLSSLPKRQRISTDDILRNHNGQVPTSRIDAEPSRITSTNIYLAAAGTSRGSENFLDVSNIEVSEGAEGGCKQAISTFLGKKEDRSATRKILLCDTHAQKRLDEGKKRLLYLNYLINVGERKEAFESLHELEKELRCTQCASAALFSYKDLIVPLALNDIIFNPNPTPTERRHRGVVLNENQLGQLKQRRKNNNIDDSPDGLKARIEDLKAEVTNRNAKIAQYESSHEV</sequence>
<keyword evidence="3" id="KW-1185">Reference proteome</keyword>
<dbReference type="EMBL" id="JADNRY010000302">
    <property type="protein sequence ID" value="KAF9059416.1"/>
    <property type="molecule type" value="Genomic_DNA"/>
</dbReference>